<evidence type="ECO:0000256" key="7">
    <source>
        <dbReference type="SAM" id="Phobius"/>
    </source>
</evidence>
<keyword evidence="6 7" id="KW-0472">Membrane</keyword>
<evidence type="ECO:0000256" key="2">
    <source>
        <dbReference type="ARBA" id="ARBA00006679"/>
    </source>
</evidence>
<evidence type="ECO:0000256" key="5">
    <source>
        <dbReference type="ARBA" id="ARBA00022989"/>
    </source>
</evidence>
<keyword evidence="3" id="KW-1003">Cell membrane</keyword>
<reference evidence="8 9" key="1">
    <citation type="submission" date="2019-03" db="EMBL/GenBank/DDBJ databases">
        <title>Genomic Encyclopedia of Type Strains, Phase IV (KMG-IV): sequencing the most valuable type-strain genomes for metagenomic binning, comparative biology and taxonomic classification.</title>
        <authorList>
            <person name="Goeker M."/>
        </authorList>
    </citation>
    <scope>NUCLEOTIDE SEQUENCE [LARGE SCALE GENOMIC DNA]</scope>
    <source>
        <strain evidence="8 9">DSM 11603</strain>
    </source>
</reference>
<dbReference type="Pfam" id="PF07681">
    <property type="entry name" value="DoxX"/>
    <property type="match status" value="1"/>
</dbReference>
<keyword evidence="5 7" id="KW-1133">Transmembrane helix</keyword>
<name>A0A4R6YG15_9HYPH</name>
<dbReference type="AlphaFoldDB" id="A0A4R6YG15"/>
<evidence type="ECO:0000256" key="6">
    <source>
        <dbReference type="ARBA" id="ARBA00023136"/>
    </source>
</evidence>
<feature type="transmembrane region" description="Helical" evidence="7">
    <location>
        <begin position="202"/>
        <end position="220"/>
    </location>
</feature>
<dbReference type="PANTHER" id="PTHR33452:SF1">
    <property type="entry name" value="INNER MEMBRANE PROTEIN YPHA-RELATED"/>
    <property type="match status" value="1"/>
</dbReference>
<protein>
    <submittedName>
        <fullName evidence="8">Putative oxidoreductase</fullName>
    </submittedName>
</protein>
<keyword evidence="4 7" id="KW-0812">Transmembrane</keyword>
<feature type="transmembrane region" description="Helical" evidence="7">
    <location>
        <begin position="106"/>
        <end position="125"/>
    </location>
</feature>
<evidence type="ECO:0000313" key="9">
    <source>
        <dbReference type="Proteomes" id="UP000294958"/>
    </source>
</evidence>
<keyword evidence="9" id="KW-1185">Reference proteome</keyword>
<dbReference type="InterPro" id="IPR032808">
    <property type="entry name" value="DoxX"/>
</dbReference>
<dbReference type="PANTHER" id="PTHR33452">
    <property type="entry name" value="OXIDOREDUCTASE CATD-RELATED"/>
    <property type="match status" value="1"/>
</dbReference>
<feature type="transmembrane region" description="Helical" evidence="7">
    <location>
        <begin position="132"/>
        <end position="148"/>
    </location>
</feature>
<comment type="subcellular location">
    <subcellularLocation>
        <location evidence="1">Cell membrane</location>
        <topology evidence="1">Multi-pass membrane protein</topology>
    </subcellularLocation>
</comment>
<evidence type="ECO:0000256" key="3">
    <source>
        <dbReference type="ARBA" id="ARBA00022475"/>
    </source>
</evidence>
<dbReference type="EMBL" id="SNZF01000009">
    <property type="protein sequence ID" value="TDR35407.1"/>
    <property type="molecule type" value="Genomic_DNA"/>
</dbReference>
<organism evidence="8 9">
    <name type="scientific">Aquamicrobium defluvii</name>
    <dbReference type="NCBI Taxonomy" id="69279"/>
    <lineage>
        <taxon>Bacteria</taxon>
        <taxon>Pseudomonadati</taxon>
        <taxon>Pseudomonadota</taxon>
        <taxon>Alphaproteobacteria</taxon>
        <taxon>Hyphomicrobiales</taxon>
        <taxon>Phyllobacteriaceae</taxon>
        <taxon>Aquamicrobium</taxon>
    </lineage>
</organism>
<comment type="caution">
    <text evidence="8">The sequence shown here is derived from an EMBL/GenBank/DDBJ whole genome shotgun (WGS) entry which is preliminary data.</text>
</comment>
<comment type="similarity">
    <text evidence="2">Belongs to the DoxX family.</text>
</comment>
<sequence length="229" mass="25138">MRLVLVNLSAFGEATAPAQLSKKLPKPYALRLRNLRTMSTTSTFPDDNSLFLPFMGPFYRGFAQPYGWAAFRLVIGGLLMVEGWPKIISPMAQTGFVESIGMYPGWFFSPLLAIMQFVGGAMIAIGLFTRPIALANAVMLLVTIWFHITHPYGDAFLTAEGVSFLKDNLHYLTAEGQSRLLSDGGAAFLHQVQSKAEFNSTFWAAGAALIAAFGGGRISVDRLFIKREF</sequence>
<evidence type="ECO:0000313" key="8">
    <source>
        <dbReference type="EMBL" id="TDR35407.1"/>
    </source>
</evidence>
<evidence type="ECO:0000256" key="4">
    <source>
        <dbReference type="ARBA" id="ARBA00022692"/>
    </source>
</evidence>
<dbReference type="InterPro" id="IPR051907">
    <property type="entry name" value="DoxX-like_oxidoreductase"/>
</dbReference>
<dbReference type="GO" id="GO:0005886">
    <property type="term" value="C:plasma membrane"/>
    <property type="evidence" value="ECO:0007669"/>
    <property type="project" value="UniProtKB-SubCell"/>
</dbReference>
<proteinExistence type="inferred from homology"/>
<gene>
    <name evidence="8" type="ORF">DES43_10942</name>
</gene>
<dbReference type="Proteomes" id="UP000294958">
    <property type="component" value="Unassembled WGS sequence"/>
</dbReference>
<evidence type="ECO:0000256" key="1">
    <source>
        <dbReference type="ARBA" id="ARBA00004651"/>
    </source>
</evidence>
<accession>A0A4R6YG15</accession>